<feature type="compositionally biased region" description="Acidic residues" evidence="1">
    <location>
        <begin position="62"/>
        <end position="74"/>
    </location>
</feature>
<evidence type="ECO:0000259" key="2">
    <source>
        <dbReference type="Pfam" id="PF14977"/>
    </source>
</evidence>
<dbReference type="PANTHER" id="PTHR23093:SF17">
    <property type="entry name" value="GLUTAMATE-RICH PROTEIN 6B"/>
    <property type="match status" value="1"/>
</dbReference>
<accession>A0A7J8DWS3</accession>
<feature type="domain" description="FAM194 C-terminal" evidence="2">
    <location>
        <begin position="288"/>
        <end position="369"/>
    </location>
</feature>
<evidence type="ECO:0000313" key="4">
    <source>
        <dbReference type="Proteomes" id="UP000593571"/>
    </source>
</evidence>
<dbReference type="EMBL" id="JACASE010000011">
    <property type="protein sequence ID" value="KAF6427486.1"/>
    <property type="molecule type" value="Genomic_DNA"/>
</dbReference>
<protein>
    <submittedName>
        <fullName evidence="3">Glutamate rich 6B</fullName>
    </submittedName>
</protein>
<sequence>MAAENNQSPVGPSPLCSPSTSQQSTHTFSSEEEDAEGETESLKEEASFSKEDEFLGENGYYPEEDEYLEEEEVPREEDYLYPHDRLHEDQYWKWREYLQKKASLKGQGYLYENDYPESRENLQKKVGSRERDYLYENVYLEEEEYLQKEAGFKERDYPYENDYLKSRENLQRGVGLKEQDYLYENDYLGGEFEVASTSQTQPKFNIRDLATPGTSQVTTLFAVPTPVSEAASEPHYDLVPLASFTKDGREFLIWKDQSTQTEWFYKTEAPLKLELETELESSHLDSEGHIEVHVRSQDTINFCFTHQKNHVCLNLGTKYKFLTPEMLSEMKNQAALEVDAGALARRARVLLGKMSRLVNFLTIPDLENFLEAASILLTDNMKLPRKFRARVEEATTLVYGSFSSYYRSGEGRVVRGTKRRVGPLRAGL</sequence>
<proteinExistence type="predicted"/>
<reference evidence="3 4" key="1">
    <citation type="journal article" date="2020" name="Nature">
        <title>Six reference-quality genomes reveal evolution of bat adaptations.</title>
        <authorList>
            <person name="Jebb D."/>
            <person name="Huang Z."/>
            <person name="Pippel M."/>
            <person name="Hughes G.M."/>
            <person name="Lavrichenko K."/>
            <person name="Devanna P."/>
            <person name="Winkler S."/>
            <person name="Jermiin L.S."/>
            <person name="Skirmuntt E.C."/>
            <person name="Katzourakis A."/>
            <person name="Burkitt-Gray L."/>
            <person name="Ray D.A."/>
            <person name="Sullivan K.A.M."/>
            <person name="Roscito J.G."/>
            <person name="Kirilenko B.M."/>
            <person name="Davalos L.M."/>
            <person name="Corthals A.P."/>
            <person name="Power M.L."/>
            <person name="Jones G."/>
            <person name="Ransome R.D."/>
            <person name="Dechmann D.K.N."/>
            <person name="Locatelli A.G."/>
            <person name="Puechmaille S.J."/>
            <person name="Fedrigo O."/>
            <person name="Jarvis E.D."/>
            <person name="Hiller M."/>
            <person name="Vernes S.C."/>
            <person name="Myers E.W."/>
            <person name="Teeling E.C."/>
        </authorList>
    </citation>
    <scope>NUCLEOTIDE SEQUENCE [LARGE SCALE GENOMIC DNA]</scope>
    <source>
        <strain evidence="3">MRouAeg1</strain>
        <tissue evidence="3">Muscle</tissue>
    </source>
</reference>
<feature type="region of interest" description="Disordered" evidence="1">
    <location>
        <begin position="1"/>
        <end position="74"/>
    </location>
</feature>
<evidence type="ECO:0000256" key="1">
    <source>
        <dbReference type="SAM" id="MobiDB-lite"/>
    </source>
</evidence>
<dbReference type="PANTHER" id="PTHR23093">
    <property type="entry name" value="SIMILAR TO CHROMOSOME 3 OPEN READING FRAME 20"/>
    <property type="match status" value="1"/>
</dbReference>
<dbReference type="Pfam" id="PF14977">
    <property type="entry name" value="FAM194"/>
    <property type="match status" value="1"/>
</dbReference>
<feature type="compositionally biased region" description="Low complexity" evidence="1">
    <location>
        <begin position="17"/>
        <end position="28"/>
    </location>
</feature>
<name>A0A7J8DWS3_ROUAE</name>
<feature type="compositionally biased region" description="Basic and acidic residues" evidence="1">
    <location>
        <begin position="40"/>
        <end position="53"/>
    </location>
</feature>
<comment type="caution">
    <text evidence="3">The sequence shown here is derived from an EMBL/GenBank/DDBJ whole genome shotgun (WGS) entry which is preliminary data.</text>
</comment>
<keyword evidence="4" id="KW-1185">Reference proteome</keyword>
<dbReference type="Proteomes" id="UP000593571">
    <property type="component" value="Unassembled WGS sequence"/>
</dbReference>
<dbReference type="InterPro" id="IPR029281">
    <property type="entry name" value="FAM194_C"/>
</dbReference>
<evidence type="ECO:0000313" key="3">
    <source>
        <dbReference type="EMBL" id="KAF6427486.1"/>
    </source>
</evidence>
<feature type="compositionally biased region" description="Acidic residues" evidence="1">
    <location>
        <begin position="30"/>
        <end position="39"/>
    </location>
</feature>
<feature type="compositionally biased region" description="Polar residues" evidence="1">
    <location>
        <begin position="1"/>
        <end position="10"/>
    </location>
</feature>
<gene>
    <name evidence="3" type="ORF">HJG63_004609</name>
</gene>
<organism evidence="3 4">
    <name type="scientific">Rousettus aegyptiacus</name>
    <name type="common">Egyptian fruit bat</name>
    <name type="synonym">Pteropus aegyptiacus</name>
    <dbReference type="NCBI Taxonomy" id="9407"/>
    <lineage>
        <taxon>Eukaryota</taxon>
        <taxon>Metazoa</taxon>
        <taxon>Chordata</taxon>
        <taxon>Craniata</taxon>
        <taxon>Vertebrata</taxon>
        <taxon>Euteleostomi</taxon>
        <taxon>Mammalia</taxon>
        <taxon>Eutheria</taxon>
        <taxon>Laurasiatheria</taxon>
        <taxon>Chiroptera</taxon>
        <taxon>Yinpterochiroptera</taxon>
        <taxon>Pteropodoidea</taxon>
        <taxon>Pteropodidae</taxon>
        <taxon>Rousettinae</taxon>
        <taxon>Rousettus</taxon>
    </lineage>
</organism>
<dbReference type="AlphaFoldDB" id="A0A7J8DWS3"/>